<name>A0A6C2UG40_9BACT</name>
<organism evidence="8 9">
    <name type="scientific">Pontiella sulfatireligans</name>
    <dbReference type="NCBI Taxonomy" id="2750658"/>
    <lineage>
        <taxon>Bacteria</taxon>
        <taxon>Pseudomonadati</taxon>
        <taxon>Kiritimatiellota</taxon>
        <taxon>Kiritimatiellia</taxon>
        <taxon>Kiritimatiellales</taxon>
        <taxon>Pontiellaceae</taxon>
        <taxon>Pontiella</taxon>
    </lineage>
</organism>
<dbReference type="Gene3D" id="3.40.720.10">
    <property type="entry name" value="Alkaline Phosphatase, subunit A"/>
    <property type="match status" value="1"/>
</dbReference>
<evidence type="ECO:0000256" key="5">
    <source>
        <dbReference type="ARBA" id="ARBA00022801"/>
    </source>
</evidence>
<keyword evidence="4" id="KW-0732">Signal</keyword>
<accession>A0A6C2UG40</accession>
<keyword evidence="3" id="KW-0479">Metal-binding</keyword>
<dbReference type="GO" id="GO:0046872">
    <property type="term" value="F:metal ion binding"/>
    <property type="evidence" value="ECO:0007669"/>
    <property type="project" value="UniProtKB-KW"/>
</dbReference>
<dbReference type="Pfam" id="PF00884">
    <property type="entry name" value="Sulfatase"/>
    <property type="match status" value="1"/>
</dbReference>
<dbReference type="SUPFAM" id="SSF53649">
    <property type="entry name" value="Alkaline phosphatase-like"/>
    <property type="match status" value="1"/>
</dbReference>
<evidence type="ECO:0000313" key="9">
    <source>
        <dbReference type="Proteomes" id="UP000346198"/>
    </source>
</evidence>
<evidence type="ECO:0000256" key="4">
    <source>
        <dbReference type="ARBA" id="ARBA00022729"/>
    </source>
</evidence>
<dbReference type="InterPro" id="IPR050738">
    <property type="entry name" value="Sulfatase"/>
</dbReference>
<dbReference type="GO" id="GO:0004065">
    <property type="term" value="F:arylsulfatase activity"/>
    <property type="evidence" value="ECO:0007669"/>
    <property type="project" value="TreeGrafter"/>
</dbReference>
<comment type="cofactor">
    <cofactor evidence="1">
        <name>Ca(2+)</name>
        <dbReference type="ChEBI" id="CHEBI:29108"/>
    </cofactor>
</comment>
<evidence type="ECO:0000313" key="8">
    <source>
        <dbReference type="EMBL" id="VGO18334.1"/>
    </source>
</evidence>
<proteinExistence type="inferred from homology"/>
<comment type="similarity">
    <text evidence="2">Belongs to the sulfatase family.</text>
</comment>
<keyword evidence="5" id="KW-0378">Hydrolase</keyword>
<dbReference type="RefSeq" id="WP_136059831.1">
    <property type="nucleotide sequence ID" value="NZ_CAAHFH010000001.1"/>
</dbReference>
<gene>
    <name evidence="8" type="primary">atsA_29</name>
    <name evidence="8" type="ORF">SCARR_00386</name>
</gene>
<protein>
    <submittedName>
        <fullName evidence="8">Arylsulfatase</fullName>
    </submittedName>
</protein>
<evidence type="ECO:0000256" key="3">
    <source>
        <dbReference type="ARBA" id="ARBA00022723"/>
    </source>
</evidence>
<evidence type="ECO:0000256" key="2">
    <source>
        <dbReference type="ARBA" id="ARBA00008779"/>
    </source>
</evidence>
<evidence type="ECO:0000259" key="7">
    <source>
        <dbReference type="Pfam" id="PF00884"/>
    </source>
</evidence>
<evidence type="ECO:0000256" key="6">
    <source>
        <dbReference type="ARBA" id="ARBA00022837"/>
    </source>
</evidence>
<dbReference type="PANTHER" id="PTHR42693">
    <property type="entry name" value="ARYLSULFATASE FAMILY MEMBER"/>
    <property type="match status" value="1"/>
</dbReference>
<dbReference type="InterPro" id="IPR000917">
    <property type="entry name" value="Sulfatase_N"/>
</dbReference>
<dbReference type="PROSITE" id="PS00523">
    <property type="entry name" value="SULFATASE_1"/>
    <property type="match status" value="1"/>
</dbReference>
<evidence type="ECO:0000256" key="1">
    <source>
        <dbReference type="ARBA" id="ARBA00001913"/>
    </source>
</evidence>
<dbReference type="PANTHER" id="PTHR42693:SF42">
    <property type="entry name" value="ARYLSULFATASE G"/>
    <property type="match status" value="1"/>
</dbReference>
<feature type="domain" description="Sulfatase N-terminal" evidence="7">
    <location>
        <begin position="34"/>
        <end position="389"/>
    </location>
</feature>
<sequence length="622" mass="69020">MTNYKQCRWVGFLILGVVSFALSSVAGELSGIRPNIVIFYVDDLGWQDILINDVDQPCPYETPNITKLAETGMNFTQGYSPAPTCSPSRAGIITGQHPAKLGLTHVDLGALKMGRSSEVIVAPYLEEHLNLDALTLATALKQNGYRTGHSGKWHVGLTADYFGFEVVDQDRGIHRGMGDRTKDFATADDSKYPLSKEKYPPFSKKKPEGISYPYDQVTESAIQFMQESGDQPFFLNLCHWMVHWPVLTRNGELLEYYCDKMDQPFPPKSGDMTLPGQQNPYFAAMVTSVDWSLGRVVDFLKQTDDPRNPGKKLIDTTYIFFSSDNGGVEFHQDEIISDNAPLKYGKKHSEEGGVRIPMIITGAGIASGSQFDGLVNQLDFFPTILNLTGSTIAAKDQQKLSGLDITPVLTGKSQKIVDATGAERDHLWWHFPHNSMDSSKSAIRCGDYKLYKRYATDDYELYRLYNEGNRQDLGEQTNLAENPEYAPVVKMLAAKLKSDLAETQAQGPYLNPAYKGKIKPSAEIKNQAFNAANRQASVQLMKSGPAIETAYVIYRHKPGTDKKKARHSKEAVDVRVGMKQPATIDASGLLVSAQIPKGIEAYCFLLIDANNFQTYSDVLLAK</sequence>
<dbReference type="InterPro" id="IPR024607">
    <property type="entry name" value="Sulfatase_CS"/>
</dbReference>
<dbReference type="AlphaFoldDB" id="A0A6C2UG40"/>
<dbReference type="CDD" id="cd16144">
    <property type="entry name" value="ARS_like"/>
    <property type="match status" value="1"/>
</dbReference>
<dbReference type="Proteomes" id="UP000346198">
    <property type="component" value="Unassembled WGS sequence"/>
</dbReference>
<dbReference type="PROSITE" id="PS00149">
    <property type="entry name" value="SULFATASE_2"/>
    <property type="match status" value="1"/>
</dbReference>
<keyword evidence="9" id="KW-1185">Reference proteome</keyword>
<dbReference type="EMBL" id="CAAHFH010000001">
    <property type="protein sequence ID" value="VGO18334.1"/>
    <property type="molecule type" value="Genomic_DNA"/>
</dbReference>
<reference evidence="8 9" key="1">
    <citation type="submission" date="2019-04" db="EMBL/GenBank/DDBJ databases">
        <authorList>
            <person name="Van Vliet M D."/>
        </authorList>
    </citation>
    <scope>NUCLEOTIDE SEQUENCE [LARGE SCALE GENOMIC DNA]</scope>
    <source>
        <strain evidence="8 9">F21</strain>
    </source>
</reference>
<dbReference type="InterPro" id="IPR017850">
    <property type="entry name" value="Alkaline_phosphatase_core_sf"/>
</dbReference>
<keyword evidence="6" id="KW-0106">Calcium</keyword>